<name>A0A1A8ZCA1_9ACTN</name>
<gene>
    <name evidence="2" type="ORF">GA0070611_1636</name>
</gene>
<dbReference type="AlphaFoldDB" id="A0A1A8ZCA1"/>
<reference evidence="3" key="1">
    <citation type="submission" date="2016-06" db="EMBL/GenBank/DDBJ databases">
        <authorList>
            <person name="Varghese N."/>
            <person name="Submissions Spin"/>
        </authorList>
    </citation>
    <scope>NUCLEOTIDE SEQUENCE [LARGE SCALE GENOMIC DNA]</scope>
    <source>
        <strain evidence="3">DSM 44815</strain>
    </source>
</reference>
<dbReference type="EMBL" id="LT594323">
    <property type="protein sequence ID" value="SBT41464.1"/>
    <property type="molecule type" value="Genomic_DNA"/>
</dbReference>
<accession>A0A1A8ZCA1</accession>
<evidence type="ECO:0000259" key="1">
    <source>
        <dbReference type="Pfam" id="PF01872"/>
    </source>
</evidence>
<dbReference type="STRING" id="261654.GA0070611_1636"/>
<evidence type="ECO:0000313" key="3">
    <source>
        <dbReference type="Proteomes" id="UP000199385"/>
    </source>
</evidence>
<dbReference type="PANTHER" id="PTHR38011:SF11">
    <property type="entry name" value="2,5-DIAMINO-6-RIBOSYLAMINO-4(3H)-PYRIMIDINONE 5'-PHOSPHATE REDUCTASE"/>
    <property type="match status" value="1"/>
</dbReference>
<dbReference type="PANTHER" id="PTHR38011">
    <property type="entry name" value="DIHYDROFOLATE REDUCTASE FAMILY PROTEIN (AFU_ORTHOLOGUE AFUA_8G06820)"/>
    <property type="match status" value="1"/>
</dbReference>
<dbReference type="GO" id="GO:0009231">
    <property type="term" value="P:riboflavin biosynthetic process"/>
    <property type="evidence" value="ECO:0007669"/>
    <property type="project" value="InterPro"/>
</dbReference>
<dbReference type="SUPFAM" id="SSF53597">
    <property type="entry name" value="Dihydrofolate reductase-like"/>
    <property type="match status" value="1"/>
</dbReference>
<sequence>MTAPRKIVAGLFVSLDGVVEGPEKWGMPYNTGEAAEAVTRLFDDADTALLGRTTYQLWGSFFPHVTSEQVPTADWLNAAPKYVVSTTLTEVGQWRHSHLITGDDIIGQIQALKQQPGGTINVGGSITLVQWLMNNDLLDDLYLQIAPVIAGTGRTLADGEQIPMRLAATRAFANGVIEAHYTPQPR</sequence>
<dbReference type="Pfam" id="PF01872">
    <property type="entry name" value="RibD_C"/>
    <property type="match status" value="1"/>
</dbReference>
<dbReference type="InterPro" id="IPR050765">
    <property type="entry name" value="Riboflavin_Biosynth_HTPR"/>
</dbReference>
<proteinExistence type="predicted"/>
<evidence type="ECO:0000313" key="2">
    <source>
        <dbReference type="EMBL" id="SBT41464.1"/>
    </source>
</evidence>
<dbReference type="PATRIC" id="fig|261654.4.peg.1663"/>
<dbReference type="InterPro" id="IPR002734">
    <property type="entry name" value="RibDG_C"/>
</dbReference>
<dbReference type="GO" id="GO:0008703">
    <property type="term" value="F:5-amino-6-(5-phosphoribosylamino)uracil reductase activity"/>
    <property type="evidence" value="ECO:0007669"/>
    <property type="project" value="InterPro"/>
</dbReference>
<dbReference type="RefSeq" id="WP_157740252.1">
    <property type="nucleotide sequence ID" value="NZ_LT594323.1"/>
</dbReference>
<keyword evidence="3" id="KW-1185">Reference proteome</keyword>
<organism evidence="2 3">
    <name type="scientific">Micromonospora auratinigra</name>
    <dbReference type="NCBI Taxonomy" id="261654"/>
    <lineage>
        <taxon>Bacteria</taxon>
        <taxon>Bacillati</taxon>
        <taxon>Actinomycetota</taxon>
        <taxon>Actinomycetes</taxon>
        <taxon>Micromonosporales</taxon>
        <taxon>Micromonosporaceae</taxon>
        <taxon>Micromonospora</taxon>
    </lineage>
</organism>
<protein>
    <submittedName>
        <fullName evidence="2">Dihydrofolate reductase</fullName>
    </submittedName>
</protein>
<dbReference type="Proteomes" id="UP000199385">
    <property type="component" value="Chromosome I"/>
</dbReference>
<dbReference type="Gene3D" id="3.40.430.10">
    <property type="entry name" value="Dihydrofolate Reductase, subunit A"/>
    <property type="match status" value="1"/>
</dbReference>
<dbReference type="OrthoDB" id="3471694at2"/>
<feature type="domain" description="Bacterial bifunctional deaminase-reductase C-terminal" evidence="1">
    <location>
        <begin position="5"/>
        <end position="176"/>
    </location>
</feature>
<dbReference type="InterPro" id="IPR024072">
    <property type="entry name" value="DHFR-like_dom_sf"/>
</dbReference>